<dbReference type="PROSITE" id="PS50848">
    <property type="entry name" value="START"/>
    <property type="match status" value="1"/>
</dbReference>
<dbReference type="PANTHER" id="PTHR19308:SF39">
    <property type="entry name" value="PHOSPHATIDYLCHOLINE TRANSFER PROTEIN"/>
    <property type="match status" value="1"/>
</dbReference>
<reference evidence="3" key="1">
    <citation type="journal article" date="2017" name="Gigascience">
        <title>The genome draft of coconut (Cocos nucifera).</title>
        <authorList>
            <person name="Xiao Y."/>
            <person name="Xu P."/>
            <person name="Fan H."/>
            <person name="Baudouin L."/>
            <person name="Xia W."/>
            <person name="Bocs S."/>
            <person name="Xu J."/>
            <person name="Li Q."/>
            <person name="Guo A."/>
            <person name="Zhou L."/>
            <person name="Li J."/>
            <person name="Wu Y."/>
            <person name="Ma Z."/>
            <person name="Armero A."/>
            <person name="Issali A.E."/>
            <person name="Liu N."/>
            <person name="Peng M."/>
            <person name="Yang Y."/>
        </authorList>
    </citation>
    <scope>NUCLEOTIDE SEQUENCE</scope>
    <source>
        <tissue evidence="3">Spear leaf of Hainan Tall coconut</tissue>
    </source>
</reference>
<comment type="caution">
    <text evidence="3">The sequence shown here is derived from an EMBL/GenBank/DDBJ whole genome shotgun (WGS) entry which is preliminary data.</text>
</comment>
<proteinExistence type="predicted"/>
<evidence type="ECO:0000256" key="1">
    <source>
        <dbReference type="SAM" id="Phobius"/>
    </source>
</evidence>
<dbReference type="CDD" id="cd08870">
    <property type="entry name" value="START_STARD2_7-like"/>
    <property type="match status" value="1"/>
</dbReference>
<dbReference type="EMBL" id="CM017881">
    <property type="protein sequence ID" value="KAG1361909.1"/>
    <property type="molecule type" value="Genomic_DNA"/>
</dbReference>
<keyword evidence="1" id="KW-0812">Transmembrane</keyword>
<keyword evidence="1" id="KW-0472">Membrane</keyword>
<dbReference type="InterPro" id="IPR023393">
    <property type="entry name" value="START-like_dom_sf"/>
</dbReference>
<dbReference type="PANTHER" id="PTHR19308">
    <property type="entry name" value="PHOSPHATIDYLCHOLINE TRANSFER PROTEIN"/>
    <property type="match status" value="1"/>
</dbReference>
<dbReference type="AlphaFoldDB" id="A0A8K0ILN0"/>
<keyword evidence="1" id="KW-1133">Transmembrane helix</keyword>
<keyword evidence="4" id="KW-1185">Reference proteome</keyword>
<evidence type="ECO:0000259" key="2">
    <source>
        <dbReference type="PROSITE" id="PS50848"/>
    </source>
</evidence>
<dbReference type="SUPFAM" id="SSF55961">
    <property type="entry name" value="Bet v1-like"/>
    <property type="match status" value="1"/>
</dbReference>
<feature type="transmembrane region" description="Helical" evidence="1">
    <location>
        <begin position="20"/>
        <end position="45"/>
    </location>
</feature>
<gene>
    <name evidence="3" type="ORF">COCNU_10G001280</name>
</gene>
<evidence type="ECO:0000313" key="4">
    <source>
        <dbReference type="Proteomes" id="UP000797356"/>
    </source>
</evidence>
<dbReference type="FunFam" id="3.30.530.20:FF:000006">
    <property type="entry name" value="StAR-related lipid transfer protein 7, mitochondrial"/>
    <property type="match status" value="1"/>
</dbReference>
<name>A0A8K0ILN0_COCNU</name>
<evidence type="ECO:0000313" key="3">
    <source>
        <dbReference type="EMBL" id="KAG1361909.1"/>
    </source>
</evidence>
<sequence>MAFIVDVLIEILRKPTVGNVVAELALFAAPLWIAVLVGLFVGWAWRPRWVAGLVGWDNVGLGGRRLPPSEKSSVDSFKAQLPSSISSSVSDKSSGEEANMVVVSPTDGKSEKLAVTEEDLDHLIQLVEVTDGGPLWHQMMDRSLPNMSYQAWRRDPQTGPPQYRSRTVFEDATPEIVRDFFWDDEFRIKNGWDDMLLYHETLKECSTTGTMLVHWIRKFPFFCSDREYTIGRRIWESGRQYYCVTKGVPCHSVPRRKKPRRVDLYYSSWCIRAVESRRGDGQLTACEVLLFHHEDMGIPWEIAKLGVRQGMWGCVKRIETGLLAYQMTRRSDEPLSWCAVMAQINTKFDADNLRSLQVGSCSSSEIVEAEKQKHRAGNIPKFLVIGGAVALACTLDHGLLTKAVIFGVARRFAKQRRRL</sequence>
<reference evidence="3" key="2">
    <citation type="submission" date="2019-07" db="EMBL/GenBank/DDBJ databases">
        <authorList>
            <person name="Yang Y."/>
            <person name="Bocs S."/>
            <person name="Baudouin L."/>
        </authorList>
    </citation>
    <scope>NUCLEOTIDE SEQUENCE</scope>
    <source>
        <tissue evidence="3">Spear leaf of Hainan Tall coconut</tissue>
    </source>
</reference>
<dbReference type="InterPro" id="IPR051213">
    <property type="entry name" value="START_lipid_transfer"/>
</dbReference>
<dbReference type="GO" id="GO:0005737">
    <property type="term" value="C:cytoplasm"/>
    <property type="evidence" value="ECO:0007669"/>
    <property type="project" value="UniProtKB-ARBA"/>
</dbReference>
<dbReference type="InterPro" id="IPR002913">
    <property type="entry name" value="START_lipid-bd_dom"/>
</dbReference>
<accession>A0A8K0ILN0</accession>
<dbReference type="Gene3D" id="3.30.530.20">
    <property type="match status" value="1"/>
</dbReference>
<dbReference type="Proteomes" id="UP000797356">
    <property type="component" value="Chromosome 10"/>
</dbReference>
<dbReference type="OrthoDB" id="1295045at2759"/>
<organism evidence="3 4">
    <name type="scientific">Cocos nucifera</name>
    <name type="common">Coconut palm</name>
    <dbReference type="NCBI Taxonomy" id="13894"/>
    <lineage>
        <taxon>Eukaryota</taxon>
        <taxon>Viridiplantae</taxon>
        <taxon>Streptophyta</taxon>
        <taxon>Embryophyta</taxon>
        <taxon>Tracheophyta</taxon>
        <taxon>Spermatophyta</taxon>
        <taxon>Magnoliopsida</taxon>
        <taxon>Liliopsida</taxon>
        <taxon>Arecaceae</taxon>
        <taxon>Arecoideae</taxon>
        <taxon>Cocoseae</taxon>
        <taxon>Attaleinae</taxon>
        <taxon>Cocos</taxon>
    </lineage>
</organism>
<feature type="domain" description="START" evidence="2">
    <location>
        <begin position="134"/>
        <end position="327"/>
    </location>
</feature>
<dbReference type="GO" id="GO:0008289">
    <property type="term" value="F:lipid binding"/>
    <property type="evidence" value="ECO:0007669"/>
    <property type="project" value="InterPro"/>
</dbReference>
<protein>
    <submittedName>
        <fullName evidence="3">StAR-related lipid transfer protein 7, mitochondrial-like</fullName>
    </submittedName>
</protein>